<proteinExistence type="predicted"/>
<reference evidence="9" key="1">
    <citation type="submission" date="2016-06" db="UniProtKB">
        <authorList>
            <consortium name="WormBaseParasite"/>
        </authorList>
    </citation>
    <scope>IDENTIFICATION</scope>
</reference>
<accession>A0A183E8C6</accession>
<evidence type="ECO:0000259" key="6">
    <source>
        <dbReference type="PROSITE" id="PS50290"/>
    </source>
</evidence>
<dbReference type="GO" id="GO:0000045">
    <property type="term" value="P:autophagosome assembly"/>
    <property type="evidence" value="ECO:0007669"/>
    <property type="project" value="TreeGrafter"/>
</dbReference>
<dbReference type="PANTHER" id="PTHR10048">
    <property type="entry name" value="PHOSPHATIDYLINOSITOL KINASE"/>
    <property type="match status" value="1"/>
</dbReference>
<dbReference type="SUPFAM" id="SSF56112">
    <property type="entry name" value="Protein kinase-like (PK-like)"/>
    <property type="match status" value="1"/>
</dbReference>
<evidence type="ECO:0000313" key="8">
    <source>
        <dbReference type="Proteomes" id="UP000271098"/>
    </source>
</evidence>
<dbReference type="OrthoDB" id="67688at2759"/>
<evidence type="ECO:0000256" key="2">
    <source>
        <dbReference type="ARBA" id="ARBA00022679"/>
    </source>
</evidence>
<keyword evidence="5" id="KW-0067">ATP-binding</keyword>
<dbReference type="Pfam" id="PF00454">
    <property type="entry name" value="PI3_PI4_kinase"/>
    <property type="match status" value="2"/>
</dbReference>
<dbReference type="EC" id="2.7.1.137" evidence="1"/>
<evidence type="ECO:0000256" key="5">
    <source>
        <dbReference type="ARBA" id="ARBA00022840"/>
    </source>
</evidence>
<dbReference type="Gene3D" id="3.30.1010.10">
    <property type="entry name" value="Phosphatidylinositol 3-kinase Catalytic Subunit, Chain A, domain 4"/>
    <property type="match status" value="1"/>
</dbReference>
<dbReference type="GO" id="GO:0048015">
    <property type="term" value="P:phosphatidylinositol-mediated signaling"/>
    <property type="evidence" value="ECO:0007669"/>
    <property type="project" value="TreeGrafter"/>
</dbReference>
<protein>
    <recommendedName>
        <fullName evidence="1">phosphatidylinositol 3-kinase</fullName>
        <ecNumber evidence="1">2.7.1.137</ecNumber>
    </recommendedName>
</protein>
<keyword evidence="8" id="KW-1185">Reference proteome</keyword>
<organism evidence="9">
    <name type="scientific">Gongylonema pulchrum</name>
    <dbReference type="NCBI Taxonomy" id="637853"/>
    <lineage>
        <taxon>Eukaryota</taxon>
        <taxon>Metazoa</taxon>
        <taxon>Ecdysozoa</taxon>
        <taxon>Nematoda</taxon>
        <taxon>Chromadorea</taxon>
        <taxon>Rhabditida</taxon>
        <taxon>Spirurina</taxon>
        <taxon>Spiruromorpha</taxon>
        <taxon>Spiruroidea</taxon>
        <taxon>Gongylonematidae</taxon>
        <taxon>Gongylonema</taxon>
    </lineage>
</organism>
<dbReference type="WBParaSite" id="GPUH_0001723901-mRNA-1">
    <property type="protein sequence ID" value="GPUH_0001723901-mRNA-1"/>
    <property type="gene ID" value="GPUH_0001723901"/>
</dbReference>
<dbReference type="SMART" id="SM00146">
    <property type="entry name" value="PI3Kc"/>
    <property type="match status" value="1"/>
</dbReference>
<evidence type="ECO:0000256" key="4">
    <source>
        <dbReference type="ARBA" id="ARBA00022777"/>
    </source>
</evidence>
<sequence>MAKLVSQESGGRSQKEKALRRALREQRDLLNLCGLPLPVDPTVRVNMLLSDTATLFNSNLMPMKLTFRTEKGDNFVAIFKRGDDLRQDQLMIQMIRLMDGLLRADGLDLRLTPYSVLATSTSEGFVQFVKAIPLREVISNWGTVQAFCGMLGFFCDIWQKQFVCIKLRKLGPISYMMVLDYYSDRHLHNLLLCENGKMFHVDFGYILGRDPKPFAPPPMKLTSEMINGMGGSHR</sequence>
<dbReference type="InterPro" id="IPR036940">
    <property type="entry name" value="PI3/4_kinase_cat_sf"/>
</dbReference>
<dbReference type="GO" id="GO:0034271">
    <property type="term" value="C:phosphatidylinositol 3-kinase complex, class III, type I"/>
    <property type="evidence" value="ECO:0007669"/>
    <property type="project" value="TreeGrafter"/>
</dbReference>
<keyword evidence="4" id="KW-0418">Kinase</keyword>
<dbReference type="GO" id="GO:0016303">
    <property type="term" value="F:1-phosphatidylinositol-3-kinase activity"/>
    <property type="evidence" value="ECO:0007669"/>
    <property type="project" value="UniProtKB-EC"/>
</dbReference>
<dbReference type="Gene3D" id="1.10.1070.11">
    <property type="entry name" value="Phosphatidylinositol 3-/4-kinase, catalytic domain"/>
    <property type="match status" value="1"/>
</dbReference>
<dbReference type="EMBL" id="UYRT01084875">
    <property type="protein sequence ID" value="VDN29386.1"/>
    <property type="molecule type" value="Genomic_DNA"/>
</dbReference>
<dbReference type="GO" id="GO:0005768">
    <property type="term" value="C:endosome"/>
    <property type="evidence" value="ECO:0007669"/>
    <property type="project" value="TreeGrafter"/>
</dbReference>
<name>A0A183E8C6_9BILA</name>
<dbReference type="InterPro" id="IPR015433">
    <property type="entry name" value="PI3/4_kinase"/>
</dbReference>
<dbReference type="PROSITE" id="PS00915">
    <property type="entry name" value="PI3_4_KINASE_1"/>
    <property type="match status" value="1"/>
</dbReference>
<dbReference type="GO" id="GO:0005524">
    <property type="term" value="F:ATP binding"/>
    <property type="evidence" value="ECO:0007669"/>
    <property type="project" value="UniProtKB-KW"/>
</dbReference>
<dbReference type="Proteomes" id="UP000271098">
    <property type="component" value="Unassembled WGS sequence"/>
</dbReference>
<dbReference type="InterPro" id="IPR011009">
    <property type="entry name" value="Kinase-like_dom_sf"/>
</dbReference>
<evidence type="ECO:0000256" key="1">
    <source>
        <dbReference type="ARBA" id="ARBA00012073"/>
    </source>
</evidence>
<dbReference type="InterPro" id="IPR000403">
    <property type="entry name" value="PI3/4_kinase_cat_dom"/>
</dbReference>
<dbReference type="GO" id="GO:0005777">
    <property type="term" value="C:peroxisome"/>
    <property type="evidence" value="ECO:0007669"/>
    <property type="project" value="TreeGrafter"/>
</dbReference>
<dbReference type="InterPro" id="IPR018936">
    <property type="entry name" value="PI3/4_kinase_CS"/>
</dbReference>
<evidence type="ECO:0000256" key="3">
    <source>
        <dbReference type="ARBA" id="ARBA00022741"/>
    </source>
</evidence>
<evidence type="ECO:0000313" key="7">
    <source>
        <dbReference type="EMBL" id="VDN29386.1"/>
    </source>
</evidence>
<dbReference type="FunFam" id="3.30.1010.10:FF:000002">
    <property type="entry name" value="Phosphatidylinositol 3-kinase catalytic subunit type 3"/>
    <property type="match status" value="1"/>
</dbReference>
<feature type="domain" description="PI3K/PI4K catalytic" evidence="6">
    <location>
        <begin position="49"/>
        <end position="234"/>
    </location>
</feature>
<keyword evidence="2" id="KW-0808">Transferase</keyword>
<dbReference type="PROSITE" id="PS50290">
    <property type="entry name" value="PI3_4_KINASE_3"/>
    <property type="match status" value="1"/>
</dbReference>
<dbReference type="GO" id="GO:0000407">
    <property type="term" value="C:phagophore assembly site"/>
    <property type="evidence" value="ECO:0007669"/>
    <property type="project" value="TreeGrafter"/>
</dbReference>
<dbReference type="PANTHER" id="PTHR10048:SF7">
    <property type="entry name" value="PHOSPHATIDYLINOSITOL 3-KINASE CATALYTIC SUBUNIT TYPE 3"/>
    <property type="match status" value="1"/>
</dbReference>
<evidence type="ECO:0000313" key="9">
    <source>
        <dbReference type="WBParaSite" id="GPUH_0001723901-mRNA-1"/>
    </source>
</evidence>
<keyword evidence="3" id="KW-0547">Nucleotide-binding</keyword>
<dbReference type="AlphaFoldDB" id="A0A183E8C6"/>
<reference evidence="7 8" key="2">
    <citation type="submission" date="2018-11" db="EMBL/GenBank/DDBJ databases">
        <authorList>
            <consortium name="Pathogen Informatics"/>
        </authorList>
    </citation>
    <scope>NUCLEOTIDE SEQUENCE [LARGE SCALE GENOMIC DNA]</scope>
</reference>
<gene>
    <name evidence="7" type="ORF">GPUH_LOCUS17218</name>
</gene>
<dbReference type="GO" id="GO:0006897">
    <property type="term" value="P:endocytosis"/>
    <property type="evidence" value="ECO:0007669"/>
    <property type="project" value="TreeGrafter"/>
</dbReference>
<dbReference type="GO" id="GO:0034272">
    <property type="term" value="C:phosphatidylinositol 3-kinase complex, class III, type II"/>
    <property type="evidence" value="ECO:0007669"/>
    <property type="project" value="TreeGrafter"/>
</dbReference>